<keyword evidence="1" id="KW-0732">Signal</keyword>
<proteinExistence type="predicted"/>
<reference evidence="3" key="1">
    <citation type="journal article" date="2014" name="Int. J. Syst. Evol. Microbiol.">
        <title>Complete genome sequence of Corynebacterium casei LMG S-19264T (=DSM 44701T), isolated from a smear-ripened cheese.</title>
        <authorList>
            <consortium name="US DOE Joint Genome Institute (JGI-PGF)"/>
            <person name="Walter F."/>
            <person name="Albersmeier A."/>
            <person name="Kalinowski J."/>
            <person name="Ruckert C."/>
        </authorList>
    </citation>
    <scope>NUCLEOTIDE SEQUENCE</scope>
    <source>
        <strain evidence="3">CGMCC 1.15519</strain>
    </source>
</reference>
<dbReference type="InterPro" id="IPR013424">
    <property type="entry name" value="Ice-binding_C"/>
</dbReference>
<dbReference type="RefSeq" id="WP_188762871.1">
    <property type="nucleotide sequence ID" value="NZ_BMJM01000006.1"/>
</dbReference>
<feature type="domain" description="Ice-binding protein C-terminal" evidence="2">
    <location>
        <begin position="175"/>
        <end position="199"/>
    </location>
</feature>
<dbReference type="EMBL" id="BMJM01000006">
    <property type="protein sequence ID" value="GGE14175.1"/>
    <property type="molecule type" value="Genomic_DNA"/>
</dbReference>
<organism evidence="3 4">
    <name type="scientific">Sandarakinorhabdus glacialis</name>
    <dbReference type="NCBI Taxonomy" id="1614636"/>
    <lineage>
        <taxon>Bacteria</taxon>
        <taxon>Pseudomonadati</taxon>
        <taxon>Pseudomonadota</taxon>
        <taxon>Alphaproteobacteria</taxon>
        <taxon>Sphingomonadales</taxon>
        <taxon>Sphingosinicellaceae</taxon>
        <taxon>Sandarakinorhabdus</taxon>
    </lineage>
</organism>
<keyword evidence="4" id="KW-1185">Reference proteome</keyword>
<dbReference type="Pfam" id="PF07589">
    <property type="entry name" value="PEP-CTERM"/>
    <property type="match status" value="1"/>
</dbReference>
<feature type="signal peptide" evidence="1">
    <location>
        <begin position="1"/>
        <end position="21"/>
    </location>
</feature>
<dbReference type="NCBIfam" id="NF035944">
    <property type="entry name" value="PEPxxWA-CTERM"/>
    <property type="match status" value="1"/>
</dbReference>
<comment type="caution">
    <text evidence="3">The sequence shown here is derived from an EMBL/GenBank/DDBJ whole genome shotgun (WGS) entry which is preliminary data.</text>
</comment>
<sequence length="206" mass="20895">MIKRILLAAVATAAFAGNAGAATIIFNPGVFGAPAGYTLFNDFDSVESQSLVTGSGFFFPTGNVGGQAAAIPGNSTPYLAVGSGTASIDFTNDVRSFSFDYSTVDSYNTLTINYADGGFEAISGDDILSGGQANGSTSGSFIINGDGRLIAGLALTSNSPAFEVDNLAFSDTLASVPEPAAWALLTVGFGLVGATMRRRSRTTVAA</sequence>
<evidence type="ECO:0000256" key="1">
    <source>
        <dbReference type="SAM" id="SignalP"/>
    </source>
</evidence>
<evidence type="ECO:0000259" key="2">
    <source>
        <dbReference type="Pfam" id="PF07589"/>
    </source>
</evidence>
<dbReference type="NCBIfam" id="TIGR02595">
    <property type="entry name" value="PEP_CTERM"/>
    <property type="match status" value="1"/>
</dbReference>
<reference evidence="3" key="2">
    <citation type="submission" date="2020-09" db="EMBL/GenBank/DDBJ databases">
        <authorList>
            <person name="Sun Q."/>
            <person name="Zhou Y."/>
        </authorList>
    </citation>
    <scope>NUCLEOTIDE SEQUENCE</scope>
    <source>
        <strain evidence="3">CGMCC 1.15519</strain>
    </source>
</reference>
<evidence type="ECO:0000313" key="4">
    <source>
        <dbReference type="Proteomes" id="UP000635071"/>
    </source>
</evidence>
<evidence type="ECO:0000313" key="3">
    <source>
        <dbReference type="EMBL" id="GGE14175.1"/>
    </source>
</evidence>
<name>A0A916ZU25_9SPHN</name>
<dbReference type="Proteomes" id="UP000635071">
    <property type="component" value="Unassembled WGS sequence"/>
</dbReference>
<feature type="chain" id="PRO_5037641626" description="Ice-binding protein C-terminal domain-containing protein" evidence="1">
    <location>
        <begin position="22"/>
        <end position="206"/>
    </location>
</feature>
<dbReference type="AlphaFoldDB" id="A0A916ZU25"/>
<protein>
    <recommendedName>
        <fullName evidence="2">Ice-binding protein C-terminal domain-containing protein</fullName>
    </recommendedName>
</protein>
<accession>A0A916ZU25</accession>
<gene>
    <name evidence="3" type="ORF">GCM10011529_20740</name>
</gene>